<evidence type="ECO:0008006" key="4">
    <source>
        <dbReference type="Google" id="ProtNLM"/>
    </source>
</evidence>
<dbReference type="GO" id="GO:0015234">
    <property type="term" value="F:thiamine transmembrane transporter activity"/>
    <property type="evidence" value="ECO:0007669"/>
    <property type="project" value="InterPro"/>
</dbReference>
<evidence type="ECO:0000313" key="3">
    <source>
        <dbReference type="Proteomes" id="UP000232223"/>
    </source>
</evidence>
<feature type="transmembrane region" description="Helical" evidence="1">
    <location>
        <begin position="39"/>
        <end position="58"/>
    </location>
</feature>
<evidence type="ECO:0000313" key="2">
    <source>
        <dbReference type="EMBL" id="ATZ21241.1"/>
    </source>
</evidence>
<feature type="transmembrane region" description="Helical" evidence="1">
    <location>
        <begin position="143"/>
        <end position="163"/>
    </location>
</feature>
<evidence type="ECO:0000256" key="1">
    <source>
        <dbReference type="SAM" id="Phobius"/>
    </source>
</evidence>
<feature type="transmembrane region" description="Helical" evidence="1">
    <location>
        <begin position="200"/>
        <end position="218"/>
    </location>
</feature>
<dbReference type="GO" id="GO:0005886">
    <property type="term" value="C:plasma membrane"/>
    <property type="evidence" value="ECO:0007669"/>
    <property type="project" value="InterPro"/>
</dbReference>
<accession>A0A2K8P3A5</accession>
<dbReference type="RefSeq" id="WP_100679208.1">
    <property type="nucleotide sequence ID" value="NZ_CP024969.1"/>
</dbReference>
<organism evidence="2 3">
    <name type="scientific">Mesoplasma tabanidae</name>
    <dbReference type="NCBI Taxonomy" id="219745"/>
    <lineage>
        <taxon>Bacteria</taxon>
        <taxon>Bacillati</taxon>
        <taxon>Mycoplasmatota</taxon>
        <taxon>Mollicutes</taxon>
        <taxon>Entomoplasmatales</taxon>
        <taxon>Entomoplasmataceae</taxon>
        <taxon>Mesoplasma</taxon>
    </lineage>
</organism>
<keyword evidence="1" id="KW-0812">Transmembrane</keyword>
<keyword evidence="3" id="KW-1185">Reference proteome</keyword>
<name>A0A2K8P3A5_9MOLU</name>
<dbReference type="Gene3D" id="1.10.1760.20">
    <property type="match status" value="1"/>
</dbReference>
<dbReference type="KEGG" id="mtab:MTABA_v1c00330"/>
<dbReference type="Proteomes" id="UP000232223">
    <property type="component" value="Chromosome"/>
</dbReference>
<keyword evidence="1" id="KW-0472">Membrane</keyword>
<feature type="transmembrane region" description="Helical" evidence="1">
    <location>
        <begin position="88"/>
        <end position="108"/>
    </location>
</feature>
<dbReference type="EMBL" id="CP024969">
    <property type="protein sequence ID" value="ATZ21241.1"/>
    <property type="molecule type" value="Genomic_DNA"/>
</dbReference>
<sequence length="222" mass="25771">MKRYFYLRVKRINTKDIVVMGLMLALYLILNLMTAYSFTQFYLSLNIKLIPIFVLAAYTDWLRTLIVAILGGIIGFFLPTNADAGIPLAYVFDYWIPLLLVAICSIFLPREFKSKKVKVSKKSKLMMSKTERFNLWFKEKNDWFKWTGVWILIISIYALLGFWSKTFAGVLFYSAGAVEKNQNVWIFSMSVNSVNSVFDWAIYLATIPVVCYTIYPVAKNIY</sequence>
<dbReference type="InterPro" id="IPR012651">
    <property type="entry name" value="Thia_Transptr_ThiT"/>
</dbReference>
<feature type="transmembrane region" description="Helical" evidence="1">
    <location>
        <begin position="12"/>
        <end position="33"/>
    </location>
</feature>
<dbReference type="AlphaFoldDB" id="A0A2K8P3A5"/>
<dbReference type="Pfam" id="PF09515">
    <property type="entry name" value="Thia_YuaJ"/>
    <property type="match status" value="1"/>
</dbReference>
<gene>
    <name evidence="2" type="ORF">MTABA_v1c00330</name>
</gene>
<feature type="transmembrane region" description="Helical" evidence="1">
    <location>
        <begin position="65"/>
        <end position="82"/>
    </location>
</feature>
<protein>
    <recommendedName>
        <fullName evidence="4">ECF transporter S component</fullName>
    </recommendedName>
</protein>
<reference evidence="2 3" key="1">
    <citation type="submission" date="2017-11" db="EMBL/GenBank/DDBJ databases">
        <title>Genome sequence of Mesoplasma tabanidae BARC 857 (ATCC 49584).</title>
        <authorList>
            <person name="Lo W.-S."/>
            <person name="Kuo C.-H."/>
        </authorList>
    </citation>
    <scope>NUCLEOTIDE SEQUENCE [LARGE SCALE GENOMIC DNA]</scope>
    <source>
        <strain evidence="2 3">BARC 857</strain>
    </source>
</reference>
<dbReference type="OrthoDB" id="391921at2"/>
<proteinExistence type="predicted"/>
<keyword evidence="1" id="KW-1133">Transmembrane helix</keyword>